<dbReference type="EC" id="6.2.1.13" evidence="2"/>
<keyword evidence="3" id="KW-0436">Ligase</keyword>
<dbReference type="Gene3D" id="3.40.50.261">
    <property type="entry name" value="Succinyl-CoA synthetase domains"/>
    <property type="match status" value="2"/>
</dbReference>
<evidence type="ECO:0000256" key="1">
    <source>
        <dbReference type="ARBA" id="ARBA00001619"/>
    </source>
</evidence>
<dbReference type="GO" id="GO:0005524">
    <property type="term" value="F:ATP binding"/>
    <property type="evidence" value="ECO:0007669"/>
    <property type="project" value="UniProtKB-KW"/>
</dbReference>
<evidence type="ECO:0000256" key="5">
    <source>
        <dbReference type="ARBA" id="ARBA00022840"/>
    </source>
</evidence>
<dbReference type="SUPFAM" id="SSF52210">
    <property type="entry name" value="Succinyl-CoA synthetase domains"/>
    <property type="match status" value="2"/>
</dbReference>
<dbReference type="AlphaFoldDB" id="A0A7J3M0S2"/>
<proteinExistence type="predicted"/>
<keyword evidence="4" id="KW-0547">Nucleotide-binding</keyword>
<dbReference type="Pfam" id="PF13607">
    <property type="entry name" value="Succ_CoA_lig"/>
    <property type="match status" value="1"/>
</dbReference>
<evidence type="ECO:0000259" key="6">
    <source>
        <dbReference type="Pfam" id="PF13607"/>
    </source>
</evidence>
<dbReference type="PANTHER" id="PTHR43334">
    <property type="entry name" value="ACETATE--COA LIGASE [ADP-FORMING]"/>
    <property type="match status" value="1"/>
</dbReference>
<evidence type="ECO:0000256" key="4">
    <source>
        <dbReference type="ARBA" id="ARBA00022741"/>
    </source>
</evidence>
<dbReference type="InterPro" id="IPR051538">
    <property type="entry name" value="Acyl-CoA_Synth/Transferase"/>
</dbReference>
<protein>
    <recommendedName>
        <fullName evidence="2">acetate--CoA ligase (ADP-forming)</fullName>
        <ecNumber evidence="2">6.2.1.13</ecNumber>
    </recommendedName>
</protein>
<comment type="caution">
    <text evidence="7">The sequence shown here is derived from an EMBL/GenBank/DDBJ whole genome shotgun (WGS) entry which is preliminary data.</text>
</comment>
<accession>A0A7J3M0S2</accession>
<reference evidence="7" key="1">
    <citation type="journal article" date="2020" name="mSystems">
        <title>Genome- and Community-Level Interaction Insights into Carbon Utilization and Element Cycling Functions of Hydrothermarchaeota in Hydrothermal Sediment.</title>
        <authorList>
            <person name="Zhou Z."/>
            <person name="Liu Y."/>
            <person name="Xu W."/>
            <person name="Pan J."/>
            <person name="Luo Z.H."/>
            <person name="Li M."/>
        </authorList>
    </citation>
    <scope>NUCLEOTIDE SEQUENCE [LARGE SCALE GENOMIC DNA]</scope>
    <source>
        <strain evidence="7">SpSt-587</strain>
    </source>
</reference>
<dbReference type="PANTHER" id="PTHR43334:SF2">
    <property type="entry name" value="ACETATE--COA LIGASE [ADP-FORMING]"/>
    <property type="match status" value="1"/>
</dbReference>
<comment type="catalytic activity">
    <reaction evidence="1">
        <text>acetate + ATP + CoA = acetyl-CoA + ADP + phosphate</text>
        <dbReference type="Rhea" id="RHEA:15081"/>
        <dbReference type="ChEBI" id="CHEBI:30089"/>
        <dbReference type="ChEBI" id="CHEBI:30616"/>
        <dbReference type="ChEBI" id="CHEBI:43474"/>
        <dbReference type="ChEBI" id="CHEBI:57287"/>
        <dbReference type="ChEBI" id="CHEBI:57288"/>
        <dbReference type="ChEBI" id="CHEBI:456216"/>
        <dbReference type="EC" id="6.2.1.13"/>
    </reaction>
</comment>
<dbReference type="InterPro" id="IPR032875">
    <property type="entry name" value="Succ_CoA_lig_flav_dom"/>
</dbReference>
<dbReference type="GO" id="GO:0043758">
    <property type="term" value="F:acetate-CoA ligase (ADP-forming) activity"/>
    <property type="evidence" value="ECO:0007669"/>
    <property type="project" value="UniProtKB-EC"/>
</dbReference>
<feature type="domain" description="Succinyl-CoA synthetase-like flavodoxin" evidence="6">
    <location>
        <begin position="2"/>
        <end position="105"/>
    </location>
</feature>
<name>A0A7J3M0S2_ARCFL</name>
<sequence>MLGNRCDVDFPDVLEFLAKDKNTKVVAVYVEGLENGRAFFDALKKLNEAGKIAVVLKAGRSEVADKASLSHTGSLAGNYKIFTSAVKQAKGIVVESPTELIDVAVLAEKFGRIRSVAVATIQAGLGIVFADVLESNGGRLSRLSEETLQELRKILPPITHRDNPVDVSFSGLDTLKLKKILELLKKDKNVSAVVFCYAVVPPSWVIPEEIIKELFHDEIVVYLTSSPP</sequence>
<evidence type="ECO:0000256" key="3">
    <source>
        <dbReference type="ARBA" id="ARBA00022598"/>
    </source>
</evidence>
<organism evidence="7">
    <name type="scientific">Archaeoglobus fulgidus</name>
    <dbReference type="NCBI Taxonomy" id="2234"/>
    <lineage>
        <taxon>Archaea</taxon>
        <taxon>Methanobacteriati</taxon>
        <taxon>Methanobacteriota</taxon>
        <taxon>Archaeoglobi</taxon>
        <taxon>Archaeoglobales</taxon>
        <taxon>Archaeoglobaceae</taxon>
        <taxon>Archaeoglobus</taxon>
    </lineage>
</organism>
<gene>
    <name evidence="7" type="ORF">ENT52_01730</name>
</gene>
<keyword evidence="5" id="KW-0067">ATP-binding</keyword>
<evidence type="ECO:0000313" key="7">
    <source>
        <dbReference type="EMBL" id="HGT82433.1"/>
    </source>
</evidence>
<dbReference type="EMBL" id="DSYZ01000041">
    <property type="protein sequence ID" value="HGT82433.1"/>
    <property type="molecule type" value="Genomic_DNA"/>
</dbReference>
<evidence type="ECO:0000256" key="2">
    <source>
        <dbReference type="ARBA" id="ARBA00012957"/>
    </source>
</evidence>
<dbReference type="InterPro" id="IPR016102">
    <property type="entry name" value="Succinyl-CoA_synth-like"/>
</dbReference>